<dbReference type="SUPFAM" id="SSF69786">
    <property type="entry name" value="YggU-like"/>
    <property type="match status" value="1"/>
</dbReference>
<dbReference type="HAMAP" id="MF_00634">
    <property type="entry name" value="UPF0235"/>
    <property type="match status" value="1"/>
</dbReference>
<evidence type="ECO:0000256" key="2">
    <source>
        <dbReference type="HAMAP-Rule" id="MF_00634"/>
    </source>
</evidence>
<dbReference type="AlphaFoldDB" id="A0A345ZCA5"/>
<dbReference type="PANTHER" id="PTHR13420">
    <property type="entry name" value="UPF0235 PROTEIN C15ORF40"/>
    <property type="match status" value="1"/>
</dbReference>
<accession>A0A345ZCA5</accession>
<dbReference type="GO" id="GO:0005737">
    <property type="term" value="C:cytoplasm"/>
    <property type="evidence" value="ECO:0007669"/>
    <property type="project" value="TreeGrafter"/>
</dbReference>
<gene>
    <name evidence="3" type="ORF">C0J27_04235</name>
</gene>
<dbReference type="KEGG" id="cdes:C0J27_04235"/>
<dbReference type="Proteomes" id="UP000254834">
    <property type="component" value="Chromosome"/>
</dbReference>
<evidence type="ECO:0000313" key="3">
    <source>
        <dbReference type="EMBL" id="AXK60922.1"/>
    </source>
</evidence>
<dbReference type="NCBIfam" id="TIGR00251">
    <property type="entry name" value="DUF167 family protein"/>
    <property type="match status" value="1"/>
</dbReference>
<dbReference type="OrthoDB" id="9800587at2"/>
<dbReference type="Pfam" id="PF02594">
    <property type="entry name" value="DUF167"/>
    <property type="match status" value="1"/>
</dbReference>
<reference evidence="3 4" key="1">
    <citation type="submission" date="2017-12" db="EMBL/GenBank/DDBJ databases">
        <title>Chromulinavorax destructans is a abundant pathogen of dominant heterotrophic picoflagllates.</title>
        <authorList>
            <person name="Deeg C.M."/>
            <person name="Zimmer M."/>
            <person name="Suttle C.A."/>
        </authorList>
    </citation>
    <scope>NUCLEOTIDE SEQUENCE [LARGE SCALE GENOMIC DNA]</scope>
    <source>
        <strain evidence="3 4">SeV1</strain>
    </source>
</reference>
<organism evidence="3 4">
    <name type="scientific">Candidatus Chromulinivorax destructor</name>
    <dbReference type="NCBI Taxonomy" id="2066483"/>
    <lineage>
        <taxon>Bacteria</taxon>
        <taxon>Candidatus Babelota</taxon>
        <taxon>Candidatus Babeliae</taxon>
        <taxon>Candidatus Babeliales</taxon>
        <taxon>Candidatus Chromulinivoraceae</taxon>
        <taxon>Candidatus Chromulinivorax</taxon>
    </lineage>
</organism>
<dbReference type="PANTHER" id="PTHR13420:SF7">
    <property type="entry name" value="UPF0235 PROTEIN C15ORF40"/>
    <property type="match status" value="1"/>
</dbReference>
<keyword evidence="4" id="KW-1185">Reference proteome</keyword>
<dbReference type="InterPro" id="IPR003746">
    <property type="entry name" value="DUF167"/>
</dbReference>
<name>A0A345ZCA5_9BACT</name>
<proteinExistence type="inferred from homology"/>
<dbReference type="RefSeq" id="WP_115585937.1">
    <property type="nucleotide sequence ID" value="NZ_CP025544.1"/>
</dbReference>
<dbReference type="SMART" id="SM01152">
    <property type="entry name" value="DUF167"/>
    <property type="match status" value="1"/>
</dbReference>
<evidence type="ECO:0000313" key="4">
    <source>
        <dbReference type="Proteomes" id="UP000254834"/>
    </source>
</evidence>
<dbReference type="InterPro" id="IPR036591">
    <property type="entry name" value="YggU-like_sf"/>
</dbReference>
<evidence type="ECO:0000256" key="1">
    <source>
        <dbReference type="ARBA" id="ARBA00010364"/>
    </source>
</evidence>
<protein>
    <recommendedName>
        <fullName evidence="2">UPF0235 protein C0J27_04235</fullName>
    </recommendedName>
</protein>
<dbReference type="EMBL" id="CP025544">
    <property type="protein sequence ID" value="AXK60922.1"/>
    <property type="molecule type" value="Genomic_DNA"/>
</dbReference>
<dbReference type="Gene3D" id="3.30.1200.10">
    <property type="entry name" value="YggU-like"/>
    <property type="match status" value="1"/>
</dbReference>
<comment type="similarity">
    <text evidence="1 2">Belongs to the UPF0235 family.</text>
</comment>
<sequence length="95" mass="10652">MALRLEIKVVPCSGKLHFALDKQQRLKCYLKAAPQDGQANYELIKFIAKSCGVTQADVDIVAGLISRNKVLLITTCLSYEQFLHKVGLEKQVEIF</sequence>